<dbReference type="Proteomes" id="UP001176517">
    <property type="component" value="Unassembled WGS sequence"/>
</dbReference>
<dbReference type="Gene3D" id="2.40.70.10">
    <property type="entry name" value="Acid Proteases"/>
    <property type="match status" value="1"/>
</dbReference>
<dbReference type="AlphaFoldDB" id="A0AAN6GMC1"/>
<dbReference type="InterPro" id="IPR034164">
    <property type="entry name" value="Pepsin-like_dom"/>
</dbReference>
<evidence type="ECO:0000259" key="2">
    <source>
        <dbReference type="PROSITE" id="PS51767"/>
    </source>
</evidence>
<proteinExistence type="inferred from homology"/>
<dbReference type="InterPro" id="IPR001461">
    <property type="entry name" value="Aspartic_peptidase_A1"/>
</dbReference>
<evidence type="ECO:0000256" key="1">
    <source>
        <dbReference type="ARBA" id="ARBA00007447"/>
    </source>
</evidence>
<keyword evidence="4" id="KW-1185">Reference proteome</keyword>
<dbReference type="GO" id="GO:0006508">
    <property type="term" value="P:proteolysis"/>
    <property type="evidence" value="ECO:0007669"/>
    <property type="project" value="InterPro"/>
</dbReference>
<feature type="domain" description="Peptidase A1" evidence="2">
    <location>
        <begin position="53"/>
        <end position="226"/>
    </location>
</feature>
<gene>
    <name evidence="3" type="ORF">OC846_004654</name>
</gene>
<dbReference type="EMBL" id="JAPDMZ010000147">
    <property type="protein sequence ID" value="KAK0547967.1"/>
    <property type="molecule type" value="Genomic_DNA"/>
</dbReference>
<name>A0AAN6GMC1_9BASI</name>
<comment type="caution">
    <text evidence="3">The sequence shown here is derived from an EMBL/GenBank/DDBJ whole genome shotgun (WGS) entry which is preliminary data.</text>
</comment>
<evidence type="ECO:0000313" key="3">
    <source>
        <dbReference type="EMBL" id="KAK0547967.1"/>
    </source>
</evidence>
<accession>A0AAN6GMC1</accession>
<dbReference type="Pfam" id="PF00026">
    <property type="entry name" value="Asp"/>
    <property type="match status" value="1"/>
</dbReference>
<dbReference type="InterPro" id="IPR033121">
    <property type="entry name" value="PEPTIDASE_A1"/>
</dbReference>
<dbReference type="InterPro" id="IPR021109">
    <property type="entry name" value="Peptidase_aspartic_dom_sf"/>
</dbReference>
<dbReference type="GO" id="GO:0004190">
    <property type="term" value="F:aspartic-type endopeptidase activity"/>
    <property type="evidence" value="ECO:0007669"/>
    <property type="project" value="InterPro"/>
</dbReference>
<comment type="similarity">
    <text evidence="1">Belongs to the peptidase A1 family.</text>
</comment>
<dbReference type="SUPFAM" id="SSF50630">
    <property type="entry name" value="Acid proteases"/>
    <property type="match status" value="1"/>
</dbReference>
<organism evidence="3 4">
    <name type="scientific">Tilletia horrida</name>
    <dbReference type="NCBI Taxonomy" id="155126"/>
    <lineage>
        <taxon>Eukaryota</taxon>
        <taxon>Fungi</taxon>
        <taxon>Dikarya</taxon>
        <taxon>Basidiomycota</taxon>
        <taxon>Ustilaginomycotina</taxon>
        <taxon>Exobasidiomycetes</taxon>
        <taxon>Tilletiales</taxon>
        <taxon>Tilletiaceae</taxon>
        <taxon>Tilletia</taxon>
    </lineage>
</organism>
<sequence length="226" mass="24633">MWTLALASDHTLLKPHLDAIQAKYRHLRSSSKSDRRTRRDPAIVQLAYVNALWSAPVKFGGIAVDMLLDTGSTLCVCDLALYNPQQSSTSEDLETNFSTRYLDGTQVSGSVFTDTLEIAGLTAPDVPIVVTPEHQFHNLPTGTGLCGLGQIADWTDYLPFFYHLKESNSFSDNVFAFALSFGPSQMTIGGIDFGQVDGHLTFVDVLDDTGAWEVYGSVAGFSTIIT</sequence>
<dbReference type="PROSITE" id="PS51767">
    <property type="entry name" value="PEPTIDASE_A1"/>
    <property type="match status" value="1"/>
</dbReference>
<dbReference type="PANTHER" id="PTHR47966:SF57">
    <property type="entry name" value="PEPTIDASE A1 DOMAIN-CONTAINING PROTEIN"/>
    <property type="match status" value="1"/>
</dbReference>
<dbReference type="PANTHER" id="PTHR47966">
    <property type="entry name" value="BETA-SITE APP-CLEAVING ENZYME, ISOFORM A-RELATED"/>
    <property type="match status" value="1"/>
</dbReference>
<evidence type="ECO:0000313" key="4">
    <source>
        <dbReference type="Proteomes" id="UP001176517"/>
    </source>
</evidence>
<protein>
    <recommendedName>
        <fullName evidence="2">Peptidase A1 domain-containing protein</fullName>
    </recommendedName>
</protein>
<reference evidence="3" key="1">
    <citation type="journal article" date="2023" name="PhytoFront">
        <title>Draft Genome Resources of Seven Strains of Tilletia horrida, Causal Agent of Kernel Smut of Rice.</title>
        <authorList>
            <person name="Khanal S."/>
            <person name="Antony Babu S."/>
            <person name="Zhou X.G."/>
        </authorList>
    </citation>
    <scope>NUCLEOTIDE SEQUENCE</scope>
    <source>
        <strain evidence="3">TX6</strain>
    </source>
</reference>
<dbReference type="CDD" id="cd05471">
    <property type="entry name" value="pepsin_like"/>
    <property type="match status" value="1"/>
</dbReference>